<name>A0A9X0B427_9EURO</name>
<comment type="caution">
    <text evidence="7">The sequence shown here is derived from an EMBL/GenBank/DDBJ whole genome shotgun (WGS) entry which is preliminary data.</text>
</comment>
<protein>
    <recommendedName>
        <fullName evidence="6">FAD-binding PCMH-type domain-containing protein</fullName>
    </recommendedName>
</protein>
<gene>
    <name evidence="7" type="ORF">N7509_009862</name>
</gene>
<proteinExistence type="inferred from homology"/>
<evidence type="ECO:0000313" key="7">
    <source>
        <dbReference type="EMBL" id="KAJ5387321.1"/>
    </source>
</evidence>
<dbReference type="PANTHER" id="PTHR42973">
    <property type="entry name" value="BINDING OXIDOREDUCTASE, PUTATIVE (AFU_ORTHOLOGUE AFUA_1G17690)-RELATED"/>
    <property type="match status" value="1"/>
</dbReference>
<dbReference type="PROSITE" id="PS51387">
    <property type="entry name" value="FAD_PCMH"/>
    <property type="match status" value="1"/>
</dbReference>
<evidence type="ECO:0000256" key="1">
    <source>
        <dbReference type="ARBA" id="ARBA00005466"/>
    </source>
</evidence>
<evidence type="ECO:0000256" key="3">
    <source>
        <dbReference type="ARBA" id="ARBA00022827"/>
    </source>
</evidence>
<feature type="signal peptide" evidence="5">
    <location>
        <begin position="1"/>
        <end position="19"/>
    </location>
</feature>
<dbReference type="Proteomes" id="UP001147747">
    <property type="component" value="Unassembled WGS sequence"/>
</dbReference>
<dbReference type="GeneID" id="81373479"/>
<dbReference type="OrthoDB" id="2151789at2759"/>
<keyword evidence="3" id="KW-0274">FAD</keyword>
<evidence type="ECO:0000259" key="6">
    <source>
        <dbReference type="PROSITE" id="PS51387"/>
    </source>
</evidence>
<keyword evidence="5" id="KW-0732">Signal</keyword>
<reference evidence="7" key="2">
    <citation type="journal article" date="2023" name="IMA Fungus">
        <title>Comparative genomic study of the Penicillium genus elucidates a diverse pangenome and 15 lateral gene transfer events.</title>
        <authorList>
            <person name="Petersen C."/>
            <person name="Sorensen T."/>
            <person name="Nielsen M.R."/>
            <person name="Sondergaard T.E."/>
            <person name="Sorensen J.L."/>
            <person name="Fitzpatrick D.A."/>
            <person name="Frisvad J.C."/>
            <person name="Nielsen K.L."/>
        </authorList>
    </citation>
    <scope>NUCLEOTIDE SEQUENCE</scope>
    <source>
        <strain evidence="7">IBT 29677</strain>
    </source>
</reference>
<dbReference type="Gene3D" id="3.30.465.10">
    <property type="match status" value="1"/>
</dbReference>
<dbReference type="Pfam" id="PF01565">
    <property type="entry name" value="FAD_binding_4"/>
    <property type="match status" value="1"/>
</dbReference>
<dbReference type="InterPro" id="IPR036318">
    <property type="entry name" value="FAD-bd_PCMH-like_sf"/>
</dbReference>
<dbReference type="InterPro" id="IPR016166">
    <property type="entry name" value="FAD-bd_PCMH"/>
</dbReference>
<keyword evidence="4" id="KW-0560">Oxidoreductase</keyword>
<feature type="domain" description="FAD-binding PCMH-type" evidence="6">
    <location>
        <begin position="67"/>
        <end position="241"/>
    </location>
</feature>
<keyword evidence="8" id="KW-1185">Reference proteome</keyword>
<accession>A0A9X0B427</accession>
<keyword evidence="2" id="KW-0285">Flavoprotein</keyword>
<reference evidence="7" key="1">
    <citation type="submission" date="2022-12" db="EMBL/GenBank/DDBJ databases">
        <authorList>
            <person name="Petersen C."/>
        </authorList>
    </citation>
    <scope>NUCLEOTIDE SEQUENCE</scope>
    <source>
        <strain evidence="7">IBT 29677</strain>
    </source>
</reference>
<feature type="chain" id="PRO_5040740708" description="FAD-binding PCMH-type domain-containing protein" evidence="5">
    <location>
        <begin position="20"/>
        <end position="503"/>
    </location>
</feature>
<evidence type="ECO:0000313" key="8">
    <source>
        <dbReference type="Proteomes" id="UP001147747"/>
    </source>
</evidence>
<dbReference type="GO" id="GO:0016491">
    <property type="term" value="F:oxidoreductase activity"/>
    <property type="evidence" value="ECO:0007669"/>
    <property type="project" value="UniProtKB-KW"/>
</dbReference>
<dbReference type="AlphaFoldDB" id="A0A9X0B427"/>
<dbReference type="PANTHER" id="PTHR42973:SF22">
    <property type="entry name" value="FAD-BINDING PCMH-TYPE DOMAIN-CONTAINING PROTEIN-RELATED"/>
    <property type="match status" value="1"/>
</dbReference>
<evidence type="ECO:0000256" key="2">
    <source>
        <dbReference type="ARBA" id="ARBA00022630"/>
    </source>
</evidence>
<dbReference type="EMBL" id="JAPZBU010000009">
    <property type="protein sequence ID" value="KAJ5387321.1"/>
    <property type="molecule type" value="Genomic_DNA"/>
</dbReference>
<evidence type="ECO:0000256" key="5">
    <source>
        <dbReference type="SAM" id="SignalP"/>
    </source>
</evidence>
<dbReference type="InterPro" id="IPR006094">
    <property type="entry name" value="Oxid_FAD_bind_N"/>
</dbReference>
<comment type="similarity">
    <text evidence="1">Belongs to the oxygen-dependent FAD-linked oxidoreductase family.</text>
</comment>
<dbReference type="SUPFAM" id="SSF56176">
    <property type="entry name" value="FAD-binding/transporter-associated domain-like"/>
    <property type="match status" value="1"/>
</dbReference>
<evidence type="ECO:0000256" key="4">
    <source>
        <dbReference type="ARBA" id="ARBA00023002"/>
    </source>
</evidence>
<dbReference type="GO" id="GO:0071949">
    <property type="term" value="F:FAD binding"/>
    <property type="evidence" value="ECO:0007669"/>
    <property type="project" value="InterPro"/>
</dbReference>
<dbReference type="RefSeq" id="XP_056485119.1">
    <property type="nucleotide sequence ID" value="XM_056634499.1"/>
</dbReference>
<dbReference type="InterPro" id="IPR016169">
    <property type="entry name" value="FAD-bd_PCMH_sub2"/>
</dbReference>
<dbReference type="InterPro" id="IPR050416">
    <property type="entry name" value="FAD-linked_Oxidoreductase"/>
</dbReference>
<organism evidence="7 8">
    <name type="scientific">Penicillium cosmopolitanum</name>
    <dbReference type="NCBI Taxonomy" id="1131564"/>
    <lineage>
        <taxon>Eukaryota</taxon>
        <taxon>Fungi</taxon>
        <taxon>Dikarya</taxon>
        <taxon>Ascomycota</taxon>
        <taxon>Pezizomycotina</taxon>
        <taxon>Eurotiomycetes</taxon>
        <taxon>Eurotiomycetidae</taxon>
        <taxon>Eurotiales</taxon>
        <taxon>Aspergillaceae</taxon>
        <taxon>Penicillium</taxon>
    </lineage>
</organism>
<sequence length="503" mass="55902">MLLFKLLFDTFFLILSVDALQHETNLSATNPPGAACAKACGELSSEFGPNLHYSNDRNFTVWDAKQQEVESACHVEPSTSQDVSKILSILVNHWCRFAVKGGGHARNPDDSVSVGGVTIDMHLMKSLQVAPDRKTVILGSGHVLYTMYHGLEAFNLTTIGGRVADVGLGGYALGGGISNLSPKYGLAVDNIFEYEDGKIVLPNATIVHVSEQQNSDLYFALRGGMNNFGIVTRYTMRAVPQEMILGGDKTYSSNQRDIIAHSAFELTTIWKNDTDMAFSYGYSFDQASDNFSLSFTHAYARPVLHPAPFTQLETIPYESSTVRIDRMSNLSMEGASHTPSGSRNLFATMTYHPSAKMDRRIMEIMAEEIKPIRQLAGFFPNVIFQPLYGGVIRAGHERGGNALGINADGPLTICLLTVMWNDRQDDDAVNAFVQRWIERAQTATVQSGSHHRWLYINYAYHQQDPFSGYGEHNKQKLIDVQRVIDRRGVFTSRGLCRGYFKLL</sequence>